<keyword evidence="3" id="KW-1185">Reference proteome</keyword>
<proteinExistence type="predicted"/>
<evidence type="ECO:0000313" key="2">
    <source>
        <dbReference type="EMBL" id="KAF6319712.1"/>
    </source>
</evidence>
<organism evidence="2 3">
    <name type="scientific">Myotis myotis</name>
    <name type="common">Greater mouse-eared bat</name>
    <name type="synonym">Vespertilio myotis</name>
    <dbReference type="NCBI Taxonomy" id="51298"/>
    <lineage>
        <taxon>Eukaryota</taxon>
        <taxon>Metazoa</taxon>
        <taxon>Chordata</taxon>
        <taxon>Craniata</taxon>
        <taxon>Vertebrata</taxon>
        <taxon>Euteleostomi</taxon>
        <taxon>Mammalia</taxon>
        <taxon>Eutheria</taxon>
        <taxon>Laurasiatheria</taxon>
        <taxon>Chiroptera</taxon>
        <taxon>Yangochiroptera</taxon>
        <taxon>Vespertilionidae</taxon>
        <taxon>Myotis</taxon>
    </lineage>
</organism>
<sequence length="136" mass="14660">MHRGVRAKQQAGGKAGRNPGPCALVTRLRQESMVTKHSLLSLWSGLEGVKGTHRMTGSLSQLSFRKGQGQGEVRAPWVGGGLECQAPRVASSGRGGVREGQAPGWVRELPTRQRMWPGLRHRDSHKALSPGGHQSL</sequence>
<evidence type="ECO:0000256" key="1">
    <source>
        <dbReference type="SAM" id="MobiDB-lite"/>
    </source>
</evidence>
<accession>A0A7J7V3S5</accession>
<name>A0A7J7V3S5_MYOMY</name>
<feature type="region of interest" description="Disordered" evidence="1">
    <location>
        <begin position="87"/>
        <end position="111"/>
    </location>
</feature>
<dbReference type="EMBL" id="JABWUV010000011">
    <property type="protein sequence ID" value="KAF6319712.1"/>
    <property type="molecule type" value="Genomic_DNA"/>
</dbReference>
<evidence type="ECO:0000313" key="3">
    <source>
        <dbReference type="Proteomes" id="UP000527355"/>
    </source>
</evidence>
<dbReference type="Proteomes" id="UP000527355">
    <property type="component" value="Unassembled WGS sequence"/>
</dbReference>
<feature type="region of interest" description="Disordered" evidence="1">
    <location>
        <begin position="1"/>
        <end position="21"/>
    </location>
</feature>
<comment type="caution">
    <text evidence="2">The sequence shown here is derived from an EMBL/GenBank/DDBJ whole genome shotgun (WGS) entry which is preliminary data.</text>
</comment>
<dbReference type="AlphaFoldDB" id="A0A7J7V3S5"/>
<protein>
    <submittedName>
        <fullName evidence="2">Uncharacterized protein</fullName>
    </submittedName>
</protein>
<gene>
    <name evidence="2" type="ORF">mMyoMyo1_008451</name>
</gene>
<reference evidence="2 3" key="1">
    <citation type="journal article" date="2020" name="Nature">
        <title>Six reference-quality genomes reveal evolution of bat adaptations.</title>
        <authorList>
            <person name="Jebb D."/>
            <person name="Huang Z."/>
            <person name="Pippel M."/>
            <person name="Hughes G.M."/>
            <person name="Lavrichenko K."/>
            <person name="Devanna P."/>
            <person name="Winkler S."/>
            <person name="Jermiin L.S."/>
            <person name="Skirmuntt E.C."/>
            <person name="Katzourakis A."/>
            <person name="Burkitt-Gray L."/>
            <person name="Ray D.A."/>
            <person name="Sullivan K.A.M."/>
            <person name="Roscito J.G."/>
            <person name="Kirilenko B.M."/>
            <person name="Davalos L.M."/>
            <person name="Corthals A.P."/>
            <person name="Power M.L."/>
            <person name="Jones G."/>
            <person name="Ransome R.D."/>
            <person name="Dechmann D.K.N."/>
            <person name="Locatelli A.G."/>
            <person name="Puechmaille S.J."/>
            <person name="Fedrigo O."/>
            <person name="Jarvis E.D."/>
            <person name="Hiller M."/>
            <person name="Vernes S.C."/>
            <person name="Myers E.W."/>
            <person name="Teeling E.C."/>
        </authorList>
    </citation>
    <scope>NUCLEOTIDE SEQUENCE [LARGE SCALE GENOMIC DNA]</scope>
    <source>
        <strain evidence="2">MMyoMyo1</strain>
        <tissue evidence="2">Flight muscle</tissue>
    </source>
</reference>